<keyword evidence="3" id="KW-1185">Reference proteome</keyword>
<sequence>MNAITRYLPLPQVSKALTDLQMGARAQMQAGSERLVQARTLYVLAAQLESFESGLQHSKLQLTEVVAKKIHLRFRLAALKPETDFNLQQAYNELHLYEMRLLAYLRKGGQALKNYHERLQDLRAQTELDNEERAVQAAELAKKIQWLQDERFALEKELLKFTETKQELKFTTPAELDSTKSNPWLGRIRSWLPA</sequence>
<proteinExistence type="predicted"/>
<dbReference type="EMBL" id="FUYB01000008">
    <property type="protein sequence ID" value="SKA79632.1"/>
    <property type="molecule type" value="Genomic_DNA"/>
</dbReference>
<dbReference type="Proteomes" id="UP000190460">
    <property type="component" value="Unassembled WGS sequence"/>
</dbReference>
<feature type="coiled-coil region" evidence="1">
    <location>
        <begin position="112"/>
        <end position="157"/>
    </location>
</feature>
<dbReference type="STRING" id="92487.SAMN02745130_02041"/>
<accession>A0A1T4WQI4</accession>
<name>A0A1T4WQI4_9GAMM</name>
<evidence type="ECO:0000256" key="1">
    <source>
        <dbReference type="SAM" id="Coils"/>
    </source>
</evidence>
<reference evidence="2 3" key="1">
    <citation type="submission" date="2017-02" db="EMBL/GenBank/DDBJ databases">
        <authorList>
            <person name="Peterson S.W."/>
        </authorList>
    </citation>
    <scope>NUCLEOTIDE SEQUENCE [LARGE SCALE GENOMIC DNA]</scope>
    <source>
        <strain evidence="2 3">ATCC 49788</strain>
    </source>
</reference>
<gene>
    <name evidence="2" type="ORF">SAMN02745130_02041</name>
</gene>
<evidence type="ECO:0000313" key="3">
    <source>
        <dbReference type="Proteomes" id="UP000190460"/>
    </source>
</evidence>
<keyword evidence="1" id="KW-0175">Coiled coil</keyword>
<evidence type="ECO:0000313" key="2">
    <source>
        <dbReference type="EMBL" id="SKA79632.1"/>
    </source>
</evidence>
<protein>
    <recommendedName>
        <fullName evidence="4">Restart primosome assembly protein PriC</fullName>
    </recommendedName>
</protein>
<evidence type="ECO:0008006" key="4">
    <source>
        <dbReference type="Google" id="ProtNLM"/>
    </source>
</evidence>
<dbReference type="AlphaFoldDB" id="A0A1T4WQI4"/>
<organism evidence="2 3">
    <name type="scientific">Thiothrix eikelboomii</name>
    <dbReference type="NCBI Taxonomy" id="92487"/>
    <lineage>
        <taxon>Bacteria</taxon>
        <taxon>Pseudomonadati</taxon>
        <taxon>Pseudomonadota</taxon>
        <taxon>Gammaproteobacteria</taxon>
        <taxon>Thiotrichales</taxon>
        <taxon>Thiotrichaceae</taxon>
        <taxon>Thiothrix</taxon>
    </lineage>
</organism>
<dbReference type="RefSeq" id="WP_078922503.1">
    <property type="nucleotide sequence ID" value="NZ_FUYB01000008.1"/>
</dbReference>